<evidence type="ECO:0000313" key="2">
    <source>
        <dbReference type="Proteomes" id="UP001165267"/>
    </source>
</evidence>
<proteinExistence type="predicted"/>
<dbReference type="RefSeq" id="WP_257510519.1">
    <property type="nucleotide sequence ID" value="NZ_JANKHG010000001.1"/>
</dbReference>
<protein>
    <submittedName>
        <fullName evidence="1">TRAP transporter TatT component family protein</fullName>
    </submittedName>
</protein>
<reference evidence="1" key="1">
    <citation type="submission" date="2022-07" db="EMBL/GenBank/DDBJ databases">
        <authorList>
            <person name="Xamxidin M."/>
        </authorList>
    </citation>
    <scope>NUCLEOTIDE SEQUENCE</scope>
    <source>
        <strain evidence="1">YS8-69</strain>
    </source>
</reference>
<organism evidence="1 2">
    <name type="scientific">Limnobacter parvus</name>
    <dbReference type="NCBI Taxonomy" id="2939690"/>
    <lineage>
        <taxon>Bacteria</taxon>
        <taxon>Pseudomonadati</taxon>
        <taxon>Pseudomonadota</taxon>
        <taxon>Betaproteobacteria</taxon>
        <taxon>Burkholderiales</taxon>
        <taxon>Burkholderiaceae</taxon>
        <taxon>Limnobacter</taxon>
    </lineage>
</organism>
<dbReference type="SUPFAM" id="SSF48452">
    <property type="entry name" value="TPR-like"/>
    <property type="match status" value="1"/>
</dbReference>
<accession>A0ABT1XDC1</accession>
<comment type="caution">
    <text evidence="1">The sequence shown here is derived from an EMBL/GenBank/DDBJ whole genome shotgun (WGS) entry which is preliminary data.</text>
</comment>
<dbReference type="EMBL" id="JANKHG010000001">
    <property type="protein sequence ID" value="MCR2745270.1"/>
    <property type="molecule type" value="Genomic_DNA"/>
</dbReference>
<evidence type="ECO:0000313" key="1">
    <source>
        <dbReference type="EMBL" id="MCR2745270.1"/>
    </source>
</evidence>
<keyword evidence="2" id="KW-1185">Reference proteome</keyword>
<dbReference type="Proteomes" id="UP001165267">
    <property type="component" value="Unassembled WGS sequence"/>
</dbReference>
<name>A0ABT1XDC1_9BURK</name>
<dbReference type="InterPro" id="IPR011990">
    <property type="entry name" value="TPR-like_helical_dom_sf"/>
</dbReference>
<gene>
    <name evidence="1" type="ORF">NSP04_01250</name>
</gene>
<dbReference type="Gene3D" id="1.25.40.10">
    <property type="entry name" value="Tetratricopeptide repeat domain"/>
    <property type="match status" value="1"/>
</dbReference>
<sequence>MRRVFNVIESNATSSPANHSATISAAPQECIEAIQSAWAQALRSDFGRTRDAILCELAQSTQELAQQYPNDARTLLWNGIVLTGYAKSLGGLCALQFQSTAKASLERAIALAPKDGAAYLYLGLLYDQAPEAPYSFGNETMAKALLEQGLALTLNAQGQRLGHIRLA</sequence>